<keyword evidence="2" id="KW-1185">Reference proteome</keyword>
<evidence type="ECO:0000313" key="1">
    <source>
        <dbReference type="EMBL" id="CAG8625302.1"/>
    </source>
</evidence>
<accession>A0ACA9N3C4</accession>
<protein>
    <submittedName>
        <fullName evidence="1">3533_t:CDS:1</fullName>
    </submittedName>
</protein>
<organism evidence="1 2">
    <name type="scientific">Dentiscutata heterogama</name>
    <dbReference type="NCBI Taxonomy" id="1316150"/>
    <lineage>
        <taxon>Eukaryota</taxon>
        <taxon>Fungi</taxon>
        <taxon>Fungi incertae sedis</taxon>
        <taxon>Mucoromycota</taxon>
        <taxon>Glomeromycotina</taxon>
        <taxon>Glomeromycetes</taxon>
        <taxon>Diversisporales</taxon>
        <taxon>Gigasporaceae</taxon>
        <taxon>Dentiscutata</taxon>
    </lineage>
</organism>
<name>A0ACA9N3C4_9GLOM</name>
<evidence type="ECO:0000313" key="2">
    <source>
        <dbReference type="Proteomes" id="UP000789702"/>
    </source>
</evidence>
<dbReference type="EMBL" id="CAJVPU010012639">
    <property type="protein sequence ID" value="CAG8625302.1"/>
    <property type="molecule type" value="Genomic_DNA"/>
</dbReference>
<dbReference type="Proteomes" id="UP000789702">
    <property type="component" value="Unassembled WGS sequence"/>
</dbReference>
<sequence>MGSSTSKLKYPHLVASKFPINDDGETITLSDGRLLGYKEYKFSHTLTDNTIYLRNQEFVIFLIPGLPGSRFFTHPSILSKTDDEDIIINENENKALIRLFVLERPGIGLSTFAKRNFIDFANDIKEFCKPDDNEDCPTLSKAAFISSVAPYHATNATKAMDWRLKFAWWLTKNSPSILSIIVRLEAKSALSNPIKASSEIQILGPPADKEVYNLYPEIEELFVKSILELYSRGQEETECWEYSLWGKDWGFNLSDIGKGKDGKRGVKCKVWHGEEDYGSTAAMGKYIADQIDGCESCFVEKLGHMVYFTAWDEIIDWCIVDQ</sequence>
<comment type="caution">
    <text evidence="1">The sequence shown here is derived from an EMBL/GenBank/DDBJ whole genome shotgun (WGS) entry which is preliminary data.</text>
</comment>
<reference evidence="1" key="1">
    <citation type="submission" date="2021-06" db="EMBL/GenBank/DDBJ databases">
        <authorList>
            <person name="Kallberg Y."/>
            <person name="Tangrot J."/>
            <person name="Rosling A."/>
        </authorList>
    </citation>
    <scope>NUCLEOTIDE SEQUENCE</scope>
    <source>
        <strain evidence="1">IL203A</strain>
    </source>
</reference>
<gene>
    <name evidence="1" type="ORF">DHETER_LOCUS8182</name>
</gene>
<proteinExistence type="predicted"/>